<evidence type="ECO:0000256" key="5">
    <source>
        <dbReference type="ARBA" id="ARBA00022737"/>
    </source>
</evidence>
<feature type="active site" description="Charge relay system" evidence="9">
    <location>
        <position position="172"/>
    </location>
</feature>
<feature type="binding site" evidence="10">
    <location>
        <position position="202"/>
    </location>
    <ligand>
        <name>substrate</name>
    </ligand>
</feature>
<dbReference type="GO" id="GO:0042597">
    <property type="term" value="C:periplasmic space"/>
    <property type="evidence" value="ECO:0007669"/>
    <property type="project" value="UniProtKB-SubCell"/>
</dbReference>
<dbReference type="STRING" id="768671.ThimaDRAFT_0758"/>
<accession>F9U756</accession>
<dbReference type="PATRIC" id="fig|768671.3.peg.817"/>
<evidence type="ECO:0000256" key="6">
    <source>
        <dbReference type="ARBA" id="ARBA00022764"/>
    </source>
</evidence>
<dbReference type="PANTHER" id="PTHR22939:SF129">
    <property type="entry name" value="SERINE PROTEASE HTRA2, MITOCHONDRIAL"/>
    <property type="match status" value="1"/>
</dbReference>
<evidence type="ECO:0000256" key="11">
    <source>
        <dbReference type="SAM" id="MobiDB-lite"/>
    </source>
</evidence>
<dbReference type="Gene3D" id="2.30.42.10">
    <property type="match status" value="2"/>
</dbReference>
<evidence type="ECO:0000256" key="1">
    <source>
        <dbReference type="ARBA" id="ARBA00004418"/>
    </source>
</evidence>
<dbReference type="Pfam" id="PF13180">
    <property type="entry name" value="PDZ_2"/>
    <property type="match status" value="1"/>
</dbReference>
<feature type="binding site" evidence="10">
    <location>
        <begin position="292"/>
        <end position="296"/>
    </location>
    <ligand>
        <name>substrate</name>
    </ligand>
</feature>
<dbReference type="PANTHER" id="PTHR22939">
    <property type="entry name" value="SERINE PROTEASE FAMILY S1C HTRA-RELATED"/>
    <property type="match status" value="1"/>
</dbReference>
<comment type="similarity">
    <text evidence="2">Belongs to the peptidase S1C family.</text>
</comment>
<reference evidence="13 14" key="1">
    <citation type="submission" date="2011-06" db="EMBL/GenBank/DDBJ databases">
        <title>The draft genome of Thiocapsa marina 5811.</title>
        <authorList>
            <consortium name="US DOE Joint Genome Institute (JGI-PGF)"/>
            <person name="Lucas S."/>
            <person name="Han J."/>
            <person name="Cheng J.-F."/>
            <person name="Goodwin L."/>
            <person name="Pitluck S."/>
            <person name="Peters L."/>
            <person name="Land M.L."/>
            <person name="Hauser L."/>
            <person name="Vogl K."/>
            <person name="Liu Z."/>
            <person name="Imhoff J."/>
            <person name="Thiel V."/>
            <person name="Frigaard N.-U."/>
            <person name="Bryant D."/>
            <person name="Woyke T.J."/>
        </authorList>
    </citation>
    <scope>NUCLEOTIDE SEQUENCE [LARGE SCALE GENOMIC DNA]</scope>
    <source>
        <strain evidence="13 14">5811</strain>
    </source>
</reference>
<proteinExistence type="inferred from homology"/>
<evidence type="ECO:0000256" key="4">
    <source>
        <dbReference type="ARBA" id="ARBA00022729"/>
    </source>
</evidence>
<dbReference type="PRINTS" id="PR00834">
    <property type="entry name" value="PROTEASES2C"/>
</dbReference>
<dbReference type="InterPro" id="IPR041489">
    <property type="entry name" value="PDZ_6"/>
</dbReference>
<dbReference type="InterPro" id="IPR009003">
    <property type="entry name" value="Peptidase_S1_PA"/>
</dbReference>
<evidence type="ECO:0000259" key="12">
    <source>
        <dbReference type="PROSITE" id="PS50106"/>
    </source>
</evidence>
<protein>
    <submittedName>
        <fullName evidence="13">Protease Do</fullName>
        <ecNumber evidence="13">3.4.21.108</ecNumber>
    </submittedName>
</protein>
<dbReference type="AlphaFoldDB" id="F9U756"/>
<dbReference type="EC" id="3.4.21.108" evidence="13"/>
<dbReference type="CDD" id="cd10839">
    <property type="entry name" value="cpPDZ1_DegP-like"/>
    <property type="match status" value="1"/>
</dbReference>
<feature type="active site" description="Charge relay system" evidence="9">
    <location>
        <position position="276"/>
    </location>
</feature>
<dbReference type="InterPro" id="IPR001478">
    <property type="entry name" value="PDZ"/>
</dbReference>
<keyword evidence="4" id="KW-0732">Signal</keyword>
<gene>
    <name evidence="13" type="ORF">ThimaDRAFT_0758</name>
</gene>
<dbReference type="GO" id="GO:0004252">
    <property type="term" value="F:serine-type endopeptidase activity"/>
    <property type="evidence" value="ECO:0007669"/>
    <property type="project" value="InterPro"/>
</dbReference>
<evidence type="ECO:0000256" key="8">
    <source>
        <dbReference type="ARBA" id="ARBA00022825"/>
    </source>
</evidence>
<organism evidence="13 14">
    <name type="scientific">Thiocapsa marina 5811</name>
    <dbReference type="NCBI Taxonomy" id="768671"/>
    <lineage>
        <taxon>Bacteria</taxon>
        <taxon>Pseudomonadati</taxon>
        <taxon>Pseudomonadota</taxon>
        <taxon>Gammaproteobacteria</taxon>
        <taxon>Chromatiales</taxon>
        <taxon>Chromatiaceae</taxon>
        <taxon>Thiocapsa</taxon>
    </lineage>
</organism>
<evidence type="ECO:0000256" key="7">
    <source>
        <dbReference type="ARBA" id="ARBA00022801"/>
    </source>
</evidence>
<evidence type="ECO:0000256" key="9">
    <source>
        <dbReference type="PIRSR" id="PIRSR611782-1"/>
    </source>
</evidence>
<dbReference type="SMART" id="SM00228">
    <property type="entry name" value="PDZ"/>
    <property type="match status" value="2"/>
</dbReference>
<keyword evidence="3 13" id="KW-0645">Protease</keyword>
<feature type="domain" description="PDZ" evidence="12">
    <location>
        <begin position="320"/>
        <end position="411"/>
    </location>
</feature>
<keyword evidence="14" id="KW-1185">Reference proteome</keyword>
<evidence type="ECO:0000256" key="3">
    <source>
        <dbReference type="ARBA" id="ARBA00022670"/>
    </source>
</evidence>
<evidence type="ECO:0000256" key="2">
    <source>
        <dbReference type="ARBA" id="ARBA00010541"/>
    </source>
</evidence>
<evidence type="ECO:0000313" key="13">
    <source>
        <dbReference type="EMBL" id="EGV20082.1"/>
    </source>
</evidence>
<feature type="region of interest" description="Disordered" evidence="11">
    <location>
        <begin position="22"/>
        <end position="50"/>
    </location>
</feature>
<dbReference type="InterPro" id="IPR001940">
    <property type="entry name" value="Peptidase_S1C"/>
</dbReference>
<dbReference type="GO" id="GO:0006508">
    <property type="term" value="P:proteolysis"/>
    <property type="evidence" value="ECO:0007669"/>
    <property type="project" value="UniProtKB-KW"/>
</dbReference>
<dbReference type="Pfam" id="PF17820">
    <property type="entry name" value="PDZ_6"/>
    <property type="match status" value="1"/>
</dbReference>
<dbReference type="eggNOG" id="COG0265">
    <property type="taxonomic scope" value="Bacteria"/>
</dbReference>
<dbReference type="Pfam" id="PF13365">
    <property type="entry name" value="Trypsin_2"/>
    <property type="match status" value="1"/>
</dbReference>
<evidence type="ECO:0000313" key="14">
    <source>
        <dbReference type="Proteomes" id="UP000005459"/>
    </source>
</evidence>
<evidence type="ECO:0000256" key="10">
    <source>
        <dbReference type="PIRSR" id="PIRSR611782-2"/>
    </source>
</evidence>
<dbReference type="FunFam" id="2.40.10.10:FF:000001">
    <property type="entry name" value="Periplasmic serine protease DegS"/>
    <property type="match status" value="1"/>
</dbReference>
<feature type="binding site" evidence="10">
    <location>
        <position position="172"/>
    </location>
    <ligand>
        <name>substrate</name>
    </ligand>
</feature>
<dbReference type="EMBL" id="AFWV01000002">
    <property type="protein sequence ID" value="EGV20082.1"/>
    <property type="molecule type" value="Genomic_DNA"/>
</dbReference>
<dbReference type="PROSITE" id="PS50106">
    <property type="entry name" value="PDZ"/>
    <property type="match status" value="2"/>
</dbReference>
<comment type="subcellular location">
    <subcellularLocation>
        <location evidence="1">Periplasm</location>
    </subcellularLocation>
</comment>
<keyword evidence="7 13" id="KW-0378">Hydrolase</keyword>
<keyword evidence="5" id="KW-0677">Repeat</keyword>
<dbReference type="NCBIfam" id="TIGR02037">
    <property type="entry name" value="degP_htrA_DO"/>
    <property type="match status" value="1"/>
</dbReference>
<feature type="active site" description="Charge relay system" evidence="9">
    <location>
        <position position="202"/>
    </location>
</feature>
<dbReference type="Gene3D" id="2.40.10.120">
    <property type="match status" value="1"/>
</dbReference>
<dbReference type="SUPFAM" id="SSF50494">
    <property type="entry name" value="Trypsin-like serine proteases"/>
    <property type="match status" value="1"/>
</dbReference>
<dbReference type="SUPFAM" id="SSF50156">
    <property type="entry name" value="PDZ domain-like"/>
    <property type="match status" value="2"/>
</dbReference>
<sequence length="517" mass="54691">MKQAGPSPGFLLCELRAVSDPRLRQEYDSRPTRDHPTDSKPLRPSRLCGSNKPFDQPLDITIVPMRFSVSIRLCWILLAFSGGTGSAGAALPLQVADQPLPSLAPMLEQAVPAVVNISTVTRIEAAEHPLMRDPLFRRFFAIPPEHRHREENSLGSGTIVDAERGLVLTNHHVIAKASEIRVTLHDARTLVAELVGADPETDIAVLRIPAEELVALPVVNSDALRVGDFVVAIGNPFGLSQTVTSGIVSGLGRSGLGIEGYESFIQTDASINPGNSGGPLVNLRGELVGVNTAILAPGGGNIGIGFAIPANMARAIMAQLVEHGSVRRGLFGVAIQDLTPELAAVLGIAGRDGAVVNAVEPDSAAAAAGLREGDVILALNGASVRGADDLRNRFGLLRVGARVELEISREGKTRRIKGTIADPYEAFVEGRRLAPGLRGALLGELDRRSGIPALPVGTVEPGSPAWNAGLREGDRLLQVNGQRVASLRDVAEVLHQTGDILSLRVQRGDDLVVLARR</sequence>
<dbReference type="InterPro" id="IPR011782">
    <property type="entry name" value="Pept_S1C_Do"/>
</dbReference>
<keyword evidence="8" id="KW-0720">Serine protease</keyword>
<name>F9U756_9GAMM</name>
<keyword evidence="6" id="KW-0574">Periplasm</keyword>
<feature type="compositionally biased region" description="Basic and acidic residues" evidence="11">
    <location>
        <begin position="22"/>
        <end position="41"/>
    </location>
</feature>
<dbReference type="InterPro" id="IPR036034">
    <property type="entry name" value="PDZ_sf"/>
</dbReference>
<feature type="domain" description="PDZ" evidence="12">
    <location>
        <begin position="427"/>
        <end position="509"/>
    </location>
</feature>
<dbReference type="Proteomes" id="UP000005459">
    <property type="component" value="Unassembled WGS sequence"/>
</dbReference>
<feature type="binding site" evidence="10">
    <location>
        <begin position="274"/>
        <end position="276"/>
    </location>
    <ligand>
        <name>substrate</name>
    </ligand>
</feature>